<dbReference type="Pfam" id="PF00571">
    <property type="entry name" value="CBS"/>
    <property type="match status" value="2"/>
</dbReference>
<dbReference type="CDD" id="cd09834">
    <property type="entry name" value="CBS_pair_bac"/>
    <property type="match status" value="1"/>
</dbReference>
<proteinExistence type="predicted"/>
<reference evidence="4" key="1">
    <citation type="journal article" date="2021" name="PeerJ">
        <title>Extensive microbial diversity within the chicken gut microbiome revealed by metagenomics and culture.</title>
        <authorList>
            <person name="Gilroy R."/>
            <person name="Ravi A."/>
            <person name="Getino M."/>
            <person name="Pursley I."/>
            <person name="Horton D.L."/>
            <person name="Alikhan N.F."/>
            <person name="Baker D."/>
            <person name="Gharbi K."/>
            <person name="Hall N."/>
            <person name="Watson M."/>
            <person name="Adriaenssens E.M."/>
            <person name="Foster-Nyarko E."/>
            <person name="Jarju S."/>
            <person name="Secka A."/>
            <person name="Antonio M."/>
            <person name="Oren A."/>
            <person name="Chaudhuri R.R."/>
            <person name="La Ragione R."/>
            <person name="Hildebrand F."/>
            <person name="Pallen M.J."/>
        </authorList>
    </citation>
    <scope>NUCLEOTIDE SEQUENCE</scope>
    <source>
        <strain evidence="4">CHK188-4685</strain>
    </source>
</reference>
<reference evidence="4" key="2">
    <citation type="submission" date="2021-04" db="EMBL/GenBank/DDBJ databases">
        <authorList>
            <person name="Gilroy R."/>
        </authorList>
    </citation>
    <scope>NUCLEOTIDE SEQUENCE</scope>
    <source>
        <strain evidence="4">CHK188-4685</strain>
    </source>
</reference>
<evidence type="ECO:0000256" key="1">
    <source>
        <dbReference type="ARBA" id="ARBA00023122"/>
    </source>
</evidence>
<dbReference type="SMART" id="SM00116">
    <property type="entry name" value="CBS"/>
    <property type="match status" value="2"/>
</dbReference>
<sequence>MNILFFLTPKSEVAYINEDDTIRQALEKMEYHKYSAVPIISKTGRYVGTLTEGDLLWGIKNQFNLDLKGAEKIPVTAVRRRSDNRPVKAGEDMEDLIGKALNQNFVPVLDDQKSFIGIITRKDIIKYLYQKCQNLQENSENAAEKSRLSGISAVLQGDKALVL</sequence>
<organism evidence="4 5">
    <name type="scientific">Candidatus Enterocloster faecavium</name>
    <dbReference type="NCBI Taxonomy" id="2838560"/>
    <lineage>
        <taxon>Bacteria</taxon>
        <taxon>Bacillati</taxon>
        <taxon>Bacillota</taxon>
        <taxon>Clostridia</taxon>
        <taxon>Lachnospirales</taxon>
        <taxon>Lachnospiraceae</taxon>
        <taxon>Enterocloster</taxon>
    </lineage>
</organism>
<dbReference type="InterPro" id="IPR000644">
    <property type="entry name" value="CBS_dom"/>
</dbReference>
<dbReference type="Proteomes" id="UP000886804">
    <property type="component" value="Unassembled WGS sequence"/>
</dbReference>
<accession>A0A9D2LA21</accession>
<evidence type="ECO:0000313" key="5">
    <source>
        <dbReference type="Proteomes" id="UP000886804"/>
    </source>
</evidence>
<keyword evidence="1 2" id="KW-0129">CBS domain</keyword>
<protein>
    <submittedName>
        <fullName evidence="4">CBS domain-containing protein</fullName>
    </submittedName>
</protein>
<evidence type="ECO:0000259" key="3">
    <source>
        <dbReference type="PROSITE" id="PS51371"/>
    </source>
</evidence>
<dbReference type="PROSITE" id="PS51371">
    <property type="entry name" value="CBS"/>
    <property type="match status" value="2"/>
</dbReference>
<dbReference type="InterPro" id="IPR046342">
    <property type="entry name" value="CBS_dom_sf"/>
</dbReference>
<name>A0A9D2LA21_9FIRM</name>
<evidence type="ECO:0000256" key="2">
    <source>
        <dbReference type="PROSITE-ProRule" id="PRU00703"/>
    </source>
</evidence>
<gene>
    <name evidence="4" type="ORF">H9716_12850</name>
</gene>
<feature type="domain" description="CBS" evidence="3">
    <location>
        <begin position="70"/>
        <end position="137"/>
    </location>
</feature>
<dbReference type="SUPFAM" id="SSF54631">
    <property type="entry name" value="CBS-domain pair"/>
    <property type="match status" value="1"/>
</dbReference>
<feature type="domain" description="CBS" evidence="3">
    <location>
        <begin position="7"/>
        <end position="67"/>
    </location>
</feature>
<dbReference type="AlphaFoldDB" id="A0A9D2LA21"/>
<dbReference type="PANTHER" id="PTHR43080:SF26">
    <property type="entry name" value="REGULATORY PROTEIN"/>
    <property type="match status" value="1"/>
</dbReference>
<dbReference type="EMBL" id="DWYS01000152">
    <property type="protein sequence ID" value="HJB08730.1"/>
    <property type="molecule type" value="Genomic_DNA"/>
</dbReference>
<evidence type="ECO:0000313" key="4">
    <source>
        <dbReference type="EMBL" id="HJB08730.1"/>
    </source>
</evidence>
<dbReference type="Gene3D" id="3.10.580.10">
    <property type="entry name" value="CBS-domain"/>
    <property type="match status" value="1"/>
</dbReference>
<dbReference type="PANTHER" id="PTHR43080">
    <property type="entry name" value="CBS DOMAIN-CONTAINING PROTEIN CBSX3, MITOCHONDRIAL"/>
    <property type="match status" value="1"/>
</dbReference>
<comment type="caution">
    <text evidence="4">The sequence shown here is derived from an EMBL/GenBank/DDBJ whole genome shotgun (WGS) entry which is preliminary data.</text>
</comment>
<dbReference type="InterPro" id="IPR051257">
    <property type="entry name" value="Diverse_CBS-Domain"/>
</dbReference>